<dbReference type="InterPro" id="IPR036873">
    <property type="entry name" value="Rhodanese-like_dom_sf"/>
</dbReference>
<accession>A0ABT1H352</accession>
<evidence type="ECO:0000313" key="2">
    <source>
        <dbReference type="EMBL" id="MCP2161676.1"/>
    </source>
</evidence>
<dbReference type="SUPFAM" id="SSF52821">
    <property type="entry name" value="Rhodanese/Cell cycle control phosphatase"/>
    <property type="match status" value="1"/>
</dbReference>
<dbReference type="RefSeq" id="WP_386120070.1">
    <property type="nucleotide sequence ID" value="NZ_JBHTIJ010000004.1"/>
</dbReference>
<feature type="domain" description="Rhodanese" evidence="1">
    <location>
        <begin position="36"/>
        <end position="133"/>
    </location>
</feature>
<protein>
    <recommendedName>
        <fullName evidence="1">Rhodanese domain-containing protein</fullName>
    </recommendedName>
</protein>
<keyword evidence="3" id="KW-1185">Reference proteome</keyword>
<sequence>MPDVALRSHTRLSAHPVTATARAPLGLPVADLHPALTSGHRLVDVRPQRDRDADGVVAGAIALAPEVAVARLTPGTPTSLRFAEPSSRWVLVGTDGHDAEWLTWHLHAAGVTEARFLLGGARALRTRTPGALPVTEAQRREAAAITAH</sequence>
<proteinExistence type="predicted"/>
<dbReference type="EMBL" id="JAMTCG010000005">
    <property type="protein sequence ID" value="MCP2161676.1"/>
    <property type="molecule type" value="Genomic_DNA"/>
</dbReference>
<dbReference type="Proteomes" id="UP001205740">
    <property type="component" value="Unassembled WGS sequence"/>
</dbReference>
<dbReference type="Gene3D" id="3.40.250.10">
    <property type="entry name" value="Rhodanese-like domain"/>
    <property type="match status" value="1"/>
</dbReference>
<dbReference type="PROSITE" id="PS50206">
    <property type="entry name" value="RHODANESE_3"/>
    <property type="match status" value="1"/>
</dbReference>
<reference evidence="2 3" key="1">
    <citation type="submission" date="2022-06" db="EMBL/GenBank/DDBJ databases">
        <title>Genomic Encyclopedia of Archaeal and Bacterial Type Strains, Phase II (KMG-II): from individual species to whole genera.</title>
        <authorList>
            <person name="Goeker M."/>
        </authorList>
    </citation>
    <scope>NUCLEOTIDE SEQUENCE [LARGE SCALE GENOMIC DNA]</scope>
    <source>
        <strain evidence="2 3">DSM 45037</strain>
    </source>
</reference>
<comment type="caution">
    <text evidence="2">The sequence shown here is derived from an EMBL/GenBank/DDBJ whole genome shotgun (WGS) entry which is preliminary data.</text>
</comment>
<evidence type="ECO:0000313" key="3">
    <source>
        <dbReference type="Proteomes" id="UP001205740"/>
    </source>
</evidence>
<organism evidence="2 3">
    <name type="scientific">Williamsia serinedens</name>
    <dbReference type="NCBI Taxonomy" id="391736"/>
    <lineage>
        <taxon>Bacteria</taxon>
        <taxon>Bacillati</taxon>
        <taxon>Actinomycetota</taxon>
        <taxon>Actinomycetes</taxon>
        <taxon>Mycobacteriales</taxon>
        <taxon>Nocardiaceae</taxon>
        <taxon>Williamsia</taxon>
    </lineage>
</organism>
<gene>
    <name evidence="2" type="ORF">LX12_002875</name>
</gene>
<evidence type="ECO:0000259" key="1">
    <source>
        <dbReference type="PROSITE" id="PS50206"/>
    </source>
</evidence>
<dbReference type="InterPro" id="IPR001763">
    <property type="entry name" value="Rhodanese-like_dom"/>
</dbReference>
<name>A0ABT1H352_9NOCA</name>